<comment type="pathway">
    <text evidence="2">Glycan metabolism; osmoregulated periplasmic glucan (OPG) biosynthesis.</text>
</comment>
<evidence type="ECO:0000259" key="13">
    <source>
        <dbReference type="Pfam" id="PF13632"/>
    </source>
</evidence>
<dbReference type="InterPro" id="IPR029044">
    <property type="entry name" value="Nucleotide-diphossugar_trans"/>
</dbReference>
<keyword evidence="15" id="KW-1185">Reference proteome</keyword>
<evidence type="ECO:0000313" key="14">
    <source>
        <dbReference type="EMBL" id="QLG62387.1"/>
    </source>
</evidence>
<dbReference type="AlphaFoldDB" id="A0A7D5LB84"/>
<evidence type="ECO:0000256" key="9">
    <source>
        <dbReference type="ARBA" id="ARBA00022692"/>
    </source>
</evidence>
<feature type="transmembrane region" description="Helical" evidence="12">
    <location>
        <begin position="355"/>
        <end position="373"/>
    </location>
</feature>
<evidence type="ECO:0000256" key="10">
    <source>
        <dbReference type="ARBA" id="ARBA00022989"/>
    </source>
</evidence>
<feature type="domain" description="Glycosyltransferase 2-like" evidence="13">
    <location>
        <begin position="161"/>
        <end position="363"/>
    </location>
</feature>
<dbReference type="KEGG" id="halu:HUG12_11855"/>
<comment type="similarity">
    <text evidence="3">Belongs to the glycosyltransferase 2 family. OpgH subfamily.</text>
</comment>
<dbReference type="InterPro" id="IPR050321">
    <property type="entry name" value="Glycosyltr_2/OpgH_subfam"/>
</dbReference>
<dbReference type="Proteomes" id="UP000509626">
    <property type="component" value="Chromosome"/>
</dbReference>
<evidence type="ECO:0000313" key="15">
    <source>
        <dbReference type="Proteomes" id="UP000509626"/>
    </source>
</evidence>
<dbReference type="PANTHER" id="PTHR43867">
    <property type="entry name" value="CELLULOSE SYNTHASE CATALYTIC SUBUNIT A [UDP-FORMING]"/>
    <property type="match status" value="1"/>
</dbReference>
<keyword evidence="11 12" id="KW-0472">Membrane</keyword>
<feature type="transmembrane region" description="Helical" evidence="12">
    <location>
        <begin position="43"/>
        <end position="65"/>
    </location>
</feature>
<reference evidence="14 15" key="1">
    <citation type="submission" date="2020-06" db="EMBL/GenBank/DDBJ databases">
        <title>NJ-3-1, isolated from saline soil.</title>
        <authorList>
            <person name="Cui H.L."/>
            <person name="Shi X."/>
        </authorList>
    </citation>
    <scope>NUCLEOTIDE SEQUENCE [LARGE SCALE GENOMIC DNA]</scope>
    <source>
        <strain evidence="14 15">NJ-3-1</strain>
    </source>
</reference>
<keyword evidence="10 12" id="KW-1133">Transmembrane helix</keyword>
<dbReference type="InterPro" id="IPR001173">
    <property type="entry name" value="Glyco_trans_2-like"/>
</dbReference>
<accession>A0A7D5LB84</accession>
<dbReference type="Pfam" id="PF13632">
    <property type="entry name" value="Glyco_trans_2_3"/>
    <property type="match status" value="1"/>
</dbReference>
<comment type="subcellular location">
    <subcellularLocation>
        <location evidence="1">Cell inner membrane</location>
        <topology evidence="1">Multi-pass membrane protein</topology>
    </subcellularLocation>
</comment>
<evidence type="ECO:0000256" key="12">
    <source>
        <dbReference type="SAM" id="Phobius"/>
    </source>
</evidence>
<keyword evidence="8 14" id="KW-0808">Transferase</keyword>
<keyword evidence="7" id="KW-0328">Glycosyltransferase</keyword>
<protein>
    <recommendedName>
        <fullName evidence="4">Glucans biosynthesis glucosyltransferase H</fullName>
    </recommendedName>
</protein>
<evidence type="ECO:0000256" key="1">
    <source>
        <dbReference type="ARBA" id="ARBA00004429"/>
    </source>
</evidence>
<keyword evidence="9 12" id="KW-0812">Transmembrane</keyword>
<evidence type="ECO:0000256" key="7">
    <source>
        <dbReference type="ARBA" id="ARBA00022676"/>
    </source>
</evidence>
<organism evidence="14 15">
    <name type="scientific">Halorarum salinum</name>
    <dbReference type="NCBI Taxonomy" id="2743089"/>
    <lineage>
        <taxon>Archaea</taxon>
        <taxon>Methanobacteriati</taxon>
        <taxon>Methanobacteriota</taxon>
        <taxon>Stenosarchaea group</taxon>
        <taxon>Halobacteria</taxon>
        <taxon>Halobacteriales</taxon>
        <taxon>Haloferacaceae</taxon>
        <taxon>Halorarum</taxon>
    </lineage>
</organism>
<evidence type="ECO:0000256" key="2">
    <source>
        <dbReference type="ARBA" id="ARBA00005001"/>
    </source>
</evidence>
<evidence type="ECO:0000256" key="11">
    <source>
        <dbReference type="ARBA" id="ARBA00023136"/>
    </source>
</evidence>
<dbReference type="GO" id="GO:0016758">
    <property type="term" value="F:hexosyltransferase activity"/>
    <property type="evidence" value="ECO:0007669"/>
    <property type="project" value="TreeGrafter"/>
</dbReference>
<dbReference type="EMBL" id="CP058579">
    <property type="protein sequence ID" value="QLG62387.1"/>
    <property type="molecule type" value="Genomic_DNA"/>
</dbReference>
<feature type="transmembrane region" description="Helical" evidence="12">
    <location>
        <begin position="12"/>
        <end position="31"/>
    </location>
</feature>
<evidence type="ECO:0000256" key="4">
    <source>
        <dbReference type="ARBA" id="ARBA00020585"/>
    </source>
</evidence>
<keyword evidence="5" id="KW-1003">Cell membrane</keyword>
<dbReference type="SUPFAM" id="SSF53448">
    <property type="entry name" value="Nucleotide-diphospho-sugar transferases"/>
    <property type="match status" value="1"/>
</dbReference>
<dbReference type="RefSeq" id="WP_179268972.1">
    <property type="nucleotide sequence ID" value="NZ_CP058579.1"/>
</dbReference>
<dbReference type="GeneID" id="56038164"/>
<dbReference type="GO" id="GO:0005886">
    <property type="term" value="C:plasma membrane"/>
    <property type="evidence" value="ECO:0007669"/>
    <property type="project" value="UniProtKB-SubCell"/>
</dbReference>
<dbReference type="OrthoDB" id="307695at2157"/>
<feature type="transmembrane region" description="Helical" evidence="12">
    <location>
        <begin position="330"/>
        <end position="348"/>
    </location>
</feature>
<name>A0A7D5LB84_9EURY</name>
<dbReference type="PANTHER" id="PTHR43867:SF5">
    <property type="entry name" value="GLUCANS BIOSYNTHESIS GLUCOSYLTRANSFERASE H"/>
    <property type="match status" value="1"/>
</dbReference>
<sequence length="500" mass="54490">MTSRNPLLRPPAHVAATGGVWTLLVVVEWLLVSPATAVDYAYYALASIAFLPFALLLTNFAYHFAYPGETLPREPIGGERPRVAVLYTTRNDVVPLCVERTAEAVEHPVDLWILSDSDVPEAVATERRFDGWRRYTRGVARGGKSGIINDWLADHGGGYEYFVTLDADTMLAPGNVTRLVEHAEHAGNDDVGIFQLLKEVHPDLATTPFARIVGRGVKWSTRISPPVMKLVYGRNTYWGSAGLIRTEAVRDAGGYDEHLICEDFVLTVKFDRAGWRAVVVDDRSYEGFPLDLHALRARTVRWVRANRQMLPLLAGRGVSVGTRLNCLTPVMFYGVTPVLLSLVLLASVESRVATAAAPSVAFAAGVFAFVFLHRSVAAGREVGDFLATATLETLVVLGMSIRVTVALLFGATVWKPSRKTSREFSWSESVAETLPELGVGLLLAAAVLRNGDDPSVGLLVGLWAASFLSTPFILRYTSASIDGPTPEKRPHDPDAGLHDD</sequence>
<evidence type="ECO:0000256" key="6">
    <source>
        <dbReference type="ARBA" id="ARBA00022519"/>
    </source>
</evidence>
<proteinExistence type="inferred from homology"/>
<evidence type="ECO:0000256" key="8">
    <source>
        <dbReference type="ARBA" id="ARBA00022679"/>
    </source>
</evidence>
<feature type="transmembrane region" description="Helical" evidence="12">
    <location>
        <begin position="393"/>
        <end position="414"/>
    </location>
</feature>
<keyword evidence="6" id="KW-0997">Cell inner membrane</keyword>
<gene>
    <name evidence="14" type="ORF">HUG12_11855</name>
</gene>
<dbReference type="Gene3D" id="3.90.550.10">
    <property type="entry name" value="Spore Coat Polysaccharide Biosynthesis Protein SpsA, Chain A"/>
    <property type="match status" value="1"/>
</dbReference>
<evidence type="ECO:0000256" key="5">
    <source>
        <dbReference type="ARBA" id="ARBA00022475"/>
    </source>
</evidence>
<evidence type="ECO:0000256" key="3">
    <source>
        <dbReference type="ARBA" id="ARBA00009337"/>
    </source>
</evidence>